<dbReference type="Gene3D" id="3.60.40.10">
    <property type="entry name" value="PPM-type phosphatase domain"/>
    <property type="match status" value="1"/>
</dbReference>
<dbReference type="Proteomes" id="UP001499884">
    <property type="component" value="Unassembled WGS sequence"/>
</dbReference>
<dbReference type="Gene3D" id="3.30.450.40">
    <property type="match status" value="1"/>
</dbReference>
<dbReference type="RefSeq" id="WP_345642462.1">
    <property type="nucleotide sequence ID" value="NZ_BAABEP010000005.1"/>
</dbReference>
<dbReference type="Pfam" id="PF08448">
    <property type="entry name" value="PAS_4"/>
    <property type="match status" value="1"/>
</dbReference>
<evidence type="ECO:0000313" key="5">
    <source>
        <dbReference type="Proteomes" id="UP001499884"/>
    </source>
</evidence>
<dbReference type="InterPro" id="IPR052016">
    <property type="entry name" value="Bact_Sigma-Reg"/>
</dbReference>
<feature type="domain" description="PAS" evidence="3">
    <location>
        <begin position="13"/>
        <end position="47"/>
    </location>
</feature>
<dbReference type="InterPro" id="IPR003018">
    <property type="entry name" value="GAF"/>
</dbReference>
<feature type="compositionally biased region" description="Basic and acidic residues" evidence="2">
    <location>
        <begin position="403"/>
        <end position="412"/>
    </location>
</feature>
<evidence type="ECO:0000259" key="3">
    <source>
        <dbReference type="PROSITE" id="PS50112"/>
    </source>
</evidence>
<sequence>MTQERRAPEGEGPLLVMDGAGTVRRWSARAERVFGRSRAEAVGRPAVWATSTYARALRVRPYADGAARRPRTAGATGGTGGTGATGGTGGTDEAGGTAGALCWTVELADGDRPEEGAWDAAVLDALFGQAPVGLHILDTDLRVVRADGGTGRSRGGGEGALVGRRFDEVYRLVDPAGQEAVARRILATGVPAVERTVRVFADPERTRERLYAVSCFRLHDRVDGRVLGLAVVVVDRTERERAKALADLLATARDRVGRSLDTVATCQDLAETLAPGFADRVEVEIADTVVHGAQPPVPAGGQAPLLRCAAVLGTPVHGPAPDRDALGDRGAGTARPGPGVLDGAAHGDAADTGAVAYGSPVPPADVGTGGTTGVDAAEDGTADESGGAWGSPEGEASPPARPCGERAGEARVLRGPSPETRALDDLEPHLVDLRGGGPRTEGGKLVPPGAHTLLVVPLALRGGALGLLHLYRTGASEPFTRDEVATAVEIAAHAALAVDNARRYAHERALAATVQRRLLPQRAADSPLGVRTAHAYRPGPAGGGAWFDVIPLAGACSAFVVGEVAGDGIHAATAMGQVRTAVRAFATLGIEPDELLARVDEVVAQLAAERRALPAHDPLRAEPLTVACVYAVYDAGDGLCTVARGGGADPWLAGPGGPFSPLGAPEGPLLGDLDVAPFASLTVELAEGSTLVLSASPAARIRPVLGTRTASDSVRAICDALARDARGDGSDAVFLAAGTTALPADTTVSWRLGLDEQAPARARSLAVDWLAGRVGGEAAFGAELVVSELVTNAVRYGVPPLTLRLILGRVLTVEVKDASPTTPHLRHARTHDEGGRGLFIIAQLADRWGTRRTPQGKTIWAEMSRE</sequence>
<name>A0ABP7ECP8_9ACTN</name>
<dbReference type="SUPFAM" id="SSF55874">
    <property type="entry name" value="ATPase domain of HSP90 chaperone/DNA topoisomerase II/histidine kinase"/>
    <property type="match status" value="1"/>
</dbReference>
<dbReference type="PANTHER" id="PTHR43156">
    <property type="entry name" value="STAGE II SPORULATION PROTEIN E-RELATED"/>
    <property type="match status" value="1"/>
</dbReference>
<dbReference type="InterPro" id="IPR013656">
    <property type="entry name" value="PAS_4"/>
</dbReference>
<feature type="region of interest" description="Disordered" evidence="2">
    <location>
        <begin position="319"/>
        <end position="422"/>
    </location>
</feature>
<dbReference type="SUPFAM" id="SSF55785">
    <property type="entry name" value="PYP-like sensor domain (PAS domain)"/>
    <property type="match status" value="2"/>
</dbReference>
<evidence type="ECO:0000313" key="4">
    <source>
        <dbReference type="EMBL" id="GAA3717001.1"/>
    </source>
</evidence>
<evidence type="ECO:0000256" key="1">
    <source>
        <dbReference type="ARBA" id="ARBA00022801"/>
    </source>
</evidence>
<protein>
    <recommendedName>
        <fullName evidence="3">PAS domain-containing protein</fullName>
    </recommendedName>
</protein>
<keyword evidence="1" id="KW-0378">Hydrolase</keyword>
<dbReference type="InterPro" id="IPR003594">
    <property type="entry name" value="HATPase_dom"/>
</dbReference>
<dbReference type="InterPro" id="IPR000014">
    <property type="entry name" value="PAS"/>
</dbReference>
<dbReference type="Gene3D" id="3.30.565.10">
    <property type="entry name" value="Histidine kinase-like ATPase, C-terminal domain"/>
    <property type="match status" value="1"/>
</dbReference>
<keyword evidence="5" id="KW-1185">Reference proteome</keyword>
<dbReference type="InterPro" id="IPR029016">
    <property type="entry name" value="GAF-like_dom_sf"/>
</dbReference>
<dbReference type="InterPro" id="IPR035965">
    <property type="entry name" value="PAS-like_dom_sf"/>
</dbReference>
<dbReference type="CDD" id="cd16936">
    <property type="entry name" value="HATPase_RsbW-like"/>
    <property type="match status" value="1"/>
</dbReference>
<dbReference type="SUPFAM" id="SSF55781">
    <property type="entry name" value="GAF domain-like"/>
    <property type="match status" value="1"/>
</dbReference>
<comment type="caution">
    <text evidence="4">The sequence shown here is derived from an EMBL/GenBank/DDBJ whole genome shotgun (WGS) entry which is preliminary data.</text>
</comment>
<dbReference type="Pfam" id="PF13581">
    <property type="entry name" value="HATPase_c_2"/>
    <property type="match status" value="1"/>
</dbReference>
<dbReference type="InterPro" id="IPR036457">
    <property type="entry name" value="PPM-type-like_dom_sf"/>
</dbReference>
<dbReference type="PROSITE" id="PS50112">
    <property type="entry name" value="PAS"/>
    <property type="match status" value="1"/>
</dbReference>
<reference evidence="5" key="1">
    <citation type="journal article" date="2019" name="Int. J. Syst. Evol. Microbiol.">
        <title>The Global Catalogue of Microorganisms (GCM) 10K type strain sequencing project: providing services to taxonomists for standard genome sequencing and annotation.</title>
        <authorList>
            <consortium name="The Broad Institute Genomics Platform"/>
            <consortium name="The Broad Institute Genome Sequencing Center for Infectious Disease"/>
            <person name="Wu L."/>
            <person name="Ma J."/>
        </authorList>
    </citation>
    <scope>NUCLEOTIDE SEQUENCE [LARGE SCALE GENOMIC DNA]</scope>
    <source>
        <strain evidence="5">JCM 30846</strain>
    </source>
</reference>
<feature type="region of interest" description="Disordered" evidence="2">
    <location>
        <begin position="65"/>
        <end position="91"/>
    </location>
</feature>
<proteinExistence type="predicted"/>
<dbReference type="InterPro" id="IPR001932">
    <property type="entry name" value="PPM-type_phosphatase-like_dom"/>
</dbReference>
<dbReference type="SMART" id="SM00331">
    <property type="entry name" value="PP2C_SIG"/>
    <property type="match status" value="1"/>
</dbReference>
<dbReference type="EMBL" id="BAABEP010000005">
    <property type="protein sequence ID" value="GAA3717001.1"/>
    <property type="molecule type" value="Genomic_DNA"/>
</dbReference>
<dbReference type="Pfam" id="PF01590">
    <property type="entry name" value="GAF"/>
    <property type="match status" value="1"/>
</dbReference>
<dbReference type="InterPro" id="IPR036890">
    <property type="entry name" value="HATPase_C_sf"/>
</dbReference>
<gene>
    <name evidence="4" type="ORF">GCM10023082_13270</name>
</gene>
<evidence type="ECO:0000256" key="2">
    <source>
        <dbReference type="SAM" id="MobiDB-lite"/>
    </source>
</evidence>
<dbReference type="Gene3D" id="3.30.450.20">
    <property type="entry name" value="PAS domain"/>
    <property type="match status" value="1"/>
</dbReference>
<dbReference type="SMART" id="SM00065">
    <property type="entry name" value="GAF"/>
    <property type="match status" value="1"/>
</dbReference>
<feature type="compositionally biased region" description="Low complexity" evidence="2">
    <location>
        <begin position="342"/>
        <end position="356"/>
    </location>
</feature>
<organism evidence="4 5">
    <name type="scientific">Streptomyces tremellae</name>
    <dbReference type="NCBI Taxonomy" id="1124239"/>
    <lineage>
        <taxon>Bacteria</taxon>
        <taxon>Bacillati</taxon>
        <taxon>Actinomycetota</taxon>
        <taxon>Actinomycetes</taxon>
        <taxon>Kitasatosporales</taxon>
        <taxon>Streptomycetaceae</taxon>
        <taxon>Streptomyces</taxon>
    </lineage>
</organism>
<dbReference type="PANTHER" id="PTHR43156:SF2">
    <property type="entry name" value="STAGE II SPORULATION PROTEIN E"/>
    <property type="match status" value="1"/>
</dbReference>
<accession>A0ABP7ECP8</accession>
<feature type="compositionally biased region" description="Gly residues" evidence="2">
    <location>
        <begin position="75"/>
        <end position="91"/>
    </location>
</feature>
<dbReference type="Pfam" id="PF07228">
    <property type="entry name" value="SpoIIE"/>
    <property type="match status" value="1"/>
</dbReference>